<sequence length="120" mass="13542">MLITFRSDIAGDVLMMAEQARTVLQAAGREYETVPEMGVFTVAQLEEAIRHLEQAINADPDSAPDHQFDDKDREDEDDEVAVHPISENVSLRRRAYPLLDMMRQAKAAGKEVVWEKGSAW</sequence>
<dbReference type="EMBL" id="DOEK01000040">
    <property type="protein sequence ID" value="HBP31527.1"/>
    <property type="molecule type" value="Genomic_DNA"/>
</dbReference>
<name>A0A356LKL4_9BURK</name>
<evidence type="ECO:0000256" key="1">
    <source>
        <dbReference type="SAM" id="MobiDB-lite"/>
    </source>
</evidence>
<dbReference type="Proteomes" id="UP000264036">
    <property type="component" value="Unassembled WGS sequence"/>
</dbReference>
<protein>
    <submittedName>
        <fullName evidence="2">DUF1840 domain-containing protein</fullName>
    </submittedName>
</protein>
<accession>A0A356LKL4</accession>
<evidence type="ECO:0000313" key="3">
    <source>
        <dbReference type="Proteomes" id="UP000264036"/>
    </source>
</evidence>
<proteinExistence type="predicted"/>
<comment type="caution">
    <text evidence="2">The sequence shown here is derived from an EMBL/GenBank/DDBJ whole genome shotgun (WGS) entry which is preliminary data.</text>
</comment>
<gene>
    <name evidence="2" type="ORF">DD666_19220</name>
</gene>
<dbReference type="InterPro" id="IPR014991">
    <property type="entry name" value="DUF1840"/>
</dbReference>
<reference evidence="2 3" key="1">
    <citation type="journal article" date="2018" name="Nat. Biotechnol.">
        <title>A standardized bacterial taxonomy based on genome phylogeny substantially revises the tree of life.</title>
        <authorList>
            <person name="Parks D.H."/>
            <person name="Chuvochina M."/>
            <person name="Waite D.W."/>
            <person name="Rinke C."/>
            <person name="Skarshewski A."/>
            <person name="Chaumeil P.A."/>
            <person name="Hugenholtz P."/>
        </authorList>
    </citation>
    <scope>NUCLEOTIDE SEQUENCE [LARGE SCALE GENOMIC DNA]</scope>
    <source>
        <strain evidence="2">UBA10707</strain>
    </source>
</reference>
<organism evidence="2 3">
    <name type="scientific">Advenella kashmirensis</name>
    <dbReference type="NCBI Taxonomy" id="310575"/>
    <lineage>
        <taxon>Bacteria</taxon>
        <taxon>Pseudomonadati</taxon>
        <taxon>Pseudomonadota</taxon>
        <taxon>Betaproteobacteria</taxon>
        <taxon>Burkholderiales</taxon>
        <taxon>Alcaligenaceae</taxon>
    </lineage>
</organism>
<feature type="region of interest" description="Disordered" evidence="1">
    <location>
        <begin position="53"/>
        <end position="84"/>
    </location>
</feature>
<dbReference type="Pfam" id="PF08895">
    <property type="entry name" value="DUF1840"/>
    <property type="match status" value="1"/>
</dbReference>
<evidence type="ECO:0000313" key="2">
    <source>
        <dbReference type="EMBL" id="HBP31527.1"/>
    </source>
</evidence>
<dbReference type="AlphaFoldDB" id="A0A356LKL4"/>